<feature type="compositionally biased region" description="Low complexity" evidence="7">
    <location>
        <begin position="127"/>
        <end position="138"/>
    </location>
</feature>
<name>A0A182MN14_9DIPT</name>
<evidence type="ECO:0000256" key="3">
    <source>
        <dbReference type="ARBA" id="ARBA00022737"/>
    </source>
</evidence>
<dbReference type="GO" id="GO:0008201">
    <property type="term" value="F:heparin binding"/>
    <property type="evidence" value="ECO:0007669"/>
    <property type="project" value="TreeGrafter"/>
</dbReference>
<evidence type="ECO:0000259" key="8">
    <source>
        <dbReference type="PROSITE" id="PS50026"/>
    </source>
</evidence>
<evidence type="ECO:0000256" key="7">
    <source>
        <dbReference type="SAM" id="MobiDB-lite"/>
    </source>
</evidence>
<keyword evidence="5" id="KW-0325">Glycoprotein</keyword>
<dbReference type="InterPro" id="IPR024731">
    <property type="entry name" value="NELL2-like_EGF"/>
</dbReference>
<dbReference type="InterPro" id="IPR001881">
    <property type="entry name" value="EGF-like_Ca-bd_dom"/>
</dbReference>
<feature type="domain" description="EGF-like" evidence="8">
    <location>
        <begin position="217"/>
        <end position="262"/>
    </location>
</feature>
<dbReference type="InterPro" id="IPR000742">
    <property type="entry name" value="EGF"/>
</dbReference>
<dbReference type="InterPro" id="IPR018097">
    <property type="entry name" value="EGF_Ca-bd_CS"/>
</dbReference>
<keyword evidence="11" id="KW-1185">Reference proteome</keyword>
<evidence type="ECO:0000256" key="1">
    <source>
        <dbReference type="ARBA" id="ARBA00022536"/>
    </source>
</evidence>
<dbReference type="CDD" id="cd00054">
    <property type="entry name" value="EGF_CA"/>
    <property type="match status" value="2"/>
</dbReference>
<proteinExistence type="predicted"/>
<dbReference type="InterPro" id="IPR000152">
    <property type="entry name" value="EGF-type_Asp/Asn_hydroxyl_site"/>
</dbReference>
<dbReference type="SMART" id="SM00181">
    <property type="entry name" value="EGF"/>
    <property type="match status" value="2"/>
</dbReference>
<feature type="domain" description="VWFC" evidence="9">
    <location>
        <begin position="46"/>
        <end position="104"/>
    </location>
</feature>
<sequence length="320" mass="35928">MKRQASKFGGALDPGIDLLDALNLHSNLSQYPGVTITPSRVFHLSESCYITKKDFEHGEIQILGCRNCSCVDGNMHCEFLQCPELKCPPEQQMSVTDECCKFCQGISSFPLILPTQDHIFLEDTHQQPRQQPHHPQQQGNLNRHEEQEQVSFQVNHFQQYEHNEQTNLHNSSSKTEPSGDVTSLAEVDNDEKTIADGFGVESNSQLIGEILIDQNKNVDECTQQGGLNGNHCHLNTRCVNTFGSYICECLPGYRRQDKFNCVEMDECKSGEHNCHENADCINTLGSYHCQCKEGYTGNGRDCKRTSASARLDSKPKAKNV</sequence>
<feature type="region of interest" description="Disordered" evidence="7">
    <location>
        <begin position="124"/>
        <end position="147"/>
    </location>
</feature>
<evidence type="ECO:0000259" key="9">
    <source>
        <dbReference type="PROSITE" id="PS50184"/>
    </source>
</evidence>
<dbReference type="PROSITE" id="PS01187">
    <property type="entry name" value="EGF_CA"/>
    <property type="match status" value="1"/>
</dbReference>
<evidence type="ECO:0000256" key="5">
    <source>
        <dbReference type="ARBA" id="ARBA00023180"/>
    </source>
</evidence>
<dbReference type="Pfam" id="PF12947">
    <property type="entry name" value="EGF_3"/>
    <property type="match status" value="1"/>
</dbReference>
<dbReference type="Proteomes" id="UP000075883">
    <property type="component" value="Unassembled WGS sequence"/>
</dbReference>
<evidence type="ECO:0000313" key="10">
    <source>
        <dbReference type="EnsemblMetazoa" id="ACUA022193-PA"/>
    </source>
</evidence>
<dbReference type="PROSITE" id="PS50184">
    <property type="entry name" value="VWFC_2"/>
    <property type="match status" value="1"/>
</dbReference>
<accession>A0A182MN14</accession>
<dbReference type="SUPFAM" id="SSF57603">
    <property type="entry name" value="FnI-like domain"/>
    <property type="match status" value="1"/>
</dbReference>
<dbReference type="STRING" id="139723.A0A182MN14"/>
<dbReference type="PANTHER" id="PTHR24042:SF5">
    <property type="entry name" value="EGF-LIKE CALCIUM-BINDING DOMAIN-CONTAINING PROTEIN"/>
    <property type="match status" value="1"/>
</dbReference>
<reference evidence="11" key="1">
    <citation type="submission" date="2013-09" db="EMBL/GenBank/DDBJ databases">
        <title>The Genome Sequence of Anopheles culicifacies species A.</title>
        <authorList>
            <consortium name="The Broad Institute Genomics Platform"/>
            <person name="Neafsey D.E."/>
            <person name="Besansky N."/>
            <person name="Howell P."/>
            <person name="Walton C."/>
            <person name="Young S.K."/>
            <person name="Zeng Q."/>
            <person name="Gargeya S."/>
            <person name="Fitzgerald M."/>
            <person name="Haas B."/>
            <person name="Abouelleil A."/>
            <person name="Allen A.W."/>
            <person name="Alvarado L."/>
            <person name="Arachchi H.M."/>
            <person name="Berlin A.M."/>
            <person name="Chapman S.B."/>
            <person name="Gainer-Dewar J."/>
            <person name="Goldberg J."/>
            <person name="Griggs A."/>
            <person name="Gujja S."/>
            <person name="Hansen M."/>
            <person name="Howarth C."/>
            <person name="Imamovic A."/>
            <person name="Ireland A."/>
            <person name="Larimer J."/>
            <person name="McCowan C."/>
            <person name="Murphy C."/>
            <person name="Pearson M."/>
            <person name="Poon T.W."/>
            <person name="Priest M."/>
            <person name="Roberts A."/>
            <person name="Saif S."/>
            <person name="Shea T."/>
            <person name="Sisk P."/>
            <person name="Sykes S."/>
            <person name="Wortman J."/>
            <person name="Nusbaum C."/>
            <person name="Birren B."/>
        </authorList>
    </citation>
    <scope>NUCLEOTIDE SEQUENCE [LARGE SCALE GENOMIC DNA]</scope>
    <source>
        <strain evidence="11">A-37</strain>
    </source>
</reference>
<keyword evidence="1 6" id="KW-0245">EGF-like domain</keyword>
<dbReference type="GO" id="GO:0005615">
    <property type="term" value="C:extracellular space"/>
    <property type="evidence" value="ECO:0007669"/>
    <property type="project" value="TreeGrafter"/>
</dbReference>
<evidence type="ECO:0000313" key="11">
    <source>
        <dbReference type="Proteomes" id="UP000075883"/>
    </source>
</evidence>
<dbReference type="PROSITE" id="PS01186">
    <property type="entry name" value="EGF_2"/>
    <property type="match status" value="2"/>
</dbReference>
<organism evidence="10 11">
    <name type="scientific">Anopheles culicifacies</name>
    <dbReference type="NCBI Taxonomy" id="139723"/>
    <lineage>
        <taxon>Eukaryota</taxon>
        <taxon>Metazoa</taxon>
        <taxon>Ecdysozoa</taxon>
        <taxon>Arthropoda</taxon>
        <taxon>Hexapoda</taxon>
        <taxon>Insecta</taxon>
        <taxon>Pterygota</taxon>
        <taxon>Neoptera</taxon>
        <taxon>Endopterygota</taxon>
        <taxon>Diptera</taxon>
        <taxon>Nematocera</taxon>
        <taxon>Culicoidea</taxon>
        <taxon>Culicidae</taxon>
        <taxon>Anophelinae</taxon>
        <taxon>Anopheles</taxon>
        <taxon>culicifacies species complex</taxon>
    </lineage>
</organism>
<dbReference type="Pfam" id="PF07645">
    <property type="entry name" value="EGF_CA"/>
    <property type="match status" value="1"/>
</dbReference>
<dbReference type="EMBL" id="AXCM01000610">
    <property type="status" value="NOT_ANNOTATED_CDS"/>
    <property type="molecule type" value="Genomic_DNA"/>
</dbReference>
<feature type="compositionally biased region" description="Polar residues" evidence="7">
    <location>
        <begin position="165"/>
        <end position="176"/>
    </location>
</feature>
<dbReference type="InterPro" id="IPR001007">
    <property type="entry name" value="VWF_dom"/>
</dbReference>
<dbReference type="PROSITE" id="PS01208">
    <property type="entry name" value="VWFC_1"/>
    <property type="match status" value="1"/>
</dbReference>
<evidence type="ECO:0008006" key="12">
    <source>
        <dbReference type="Google" id="ProtNLM"/>
    </source>
</evidence>
<keyword evidence="4" id="KW-1015">Disulfide bond</keyword>
<evidence type="ECO:0000256" key="4">
    <source>
        <dbReference type="ARBA" id="ARBA00023157"/>
    </source>
</evidence>
<dbReference type="PANTHER" id="PTHR24042">
    <property type="entry name" value="NEL HOMOLOG"/>
    <property type="match status" value="1"/>
</dbReference>
<feature type="domain" description="EGF-like" evidence="8">
    <location>
        <begin position="263"/>
        <end position="303"/>
    </location>
</feature>
<dbReference type="PROSITE" id="PS00010">
    <property type="entry name" value="ASX_HYDROXYL"/>
    <property type="match status" value="2"/>
</dbReference>
<dbReference type="FunFam" id="2.10.25.10:FF:000038">
    <property type="entry name" value="Fibrillin 2"/>
    <property type="match status" value="1"/>
</dbReference>
<dbReference type="SMART" id="SM00179">
    <property type="entry name" value="EGF_CA"/>
    <property type="match status" value="2"/>
</dbReference>
<dbReference type="Gene3D" id="2.10.25.10">
    <property type="entry name" value="Laminin"/>
    <property type="match status" value="2"/>
</dbReference>
<dbReference type="GO" id="GO:0005509">
    <property type="term" value="F:calcium ion binding"/>
    <property type="evidence" value="ECO:0007669"/>
    <property type="project" value="InterPro"/>
</dbReference>
<dbReference type="InterPro" id="IPR049883">
    <property type="entry name" value="NOTCH1_EGF-like"/>
</dbReference>
<dbReference type="AlphaFoldDB" id="A0A182MN14"/>
<dbReference type="InterPro" id="IPR051586">
    <property type="entry name" value="PKC-binding_NELL"/>
</dbReference>
<dbReference type="PROSITE" id="PS50026">
    <property type="entry name" value="EGF_3"/>
    <property type="match status" value="2"/>
</dbReference>
<dbReference type="VEuPathDB" id="VectorBase:ACUA022193"/>
<dbReference type="InterPro" id="IPR009030">
    <property type="entry name" value="Growth_fac_rcpt_cys_sf"/>
</dbReference>
<protein>
    <recommendedName>
        <fullName evidence="12">EGF-like domain-containing protein</fullName>
    </recommendedName>
</protein>
<reference evidence="10" key="2">
    <citation type="submission" date="2020-05" db="UniProtKB">
        <authorList>
            <consortium name="EnsemblMetazoa"/>
        </authorList>
    </citation>
    <scope>IDENTIFICATION</scope>
    <source>
        <strain evidence="10">A-37</strain>
    </source>
</reference>
<dbReference type="Gene3D" id="6.20.200.20">
    <property type="match status" value="1"/>
</dbReference>
<dbReference type="Pfam" id="PF00093">
    <property type="entry name" value="VWC"/>
    <property type="match status" value="1"/>
</dbReference>
<dbReference type="SUPFAM" id="SSF57184">
    <property type="entry name" value="Growth factor receptor domain"/>
    <property type="match status" value="1"/>
</dbReference>
<comment type="caution">
    <text evidence="6">Lacks conserved residue(s) required for the propagation of feature annotation.</text>
</comment>
<feature type="region of interest" description="Disordered" evidence="7">
    <location>
        <begin position="164"/>
        <end position="183"/>
    </location>
</feature>
<evidence type="ECO:0000256" key="6">
    <source>
        <dbReference type="PROSITE-ProRule" id="PRU00076"/>
    </source>
</evidence>
<dbReference type="EnsemblMetazoa" id="ACUA022193-RA">
    <property type="protein sequence ID" value="ACUA022193-PA"/>
    <property type="gene ID" value="ACUA022193"/>
</dbReference>
<evidence type="ECO:0000256" key="2">
    <source>
        <dbReference type="ARBA" id="ARBA00022729"/>
    </source>
</evidence>
<keyword evidence="2" id="KW-0732">Signal</keyword>
<keyword evidence="3" id="KW-0677">Repeat</keyword>